<evidence type="ECO:0000313" key="2">
    <source>
        <dbReference type="Proteomes" id="UP000288805"/>
    </source>
</evidence>
<comment type="caution">
    <text evidence="1">The sequence shown here is derived from an EMBL/GenBank/DDBJ whole genome shotgun (WGS) entry which is preliminary data.</text>
</comment>
<reference evidence="1 2" key="1">
    <citation type="journal article" date="2018" name="PLoS Genet.">
        <title>Population sequencing reveals clonal diversity and ancestral inbreeding in the grapevine cultivar Chardonnay.</title>
        <authorList>
            <person name="Roach M.J."/>
            <person name="Johnson D.L."/>
            <person name="Bohlmann J."/>
            <person name="van Vuuren H.J."/>
            <person name="Jones S.J."/>
            <person name="Pretorius I.S."/>
            <person name="Schmidt S.A."/>
            <person name="Borneman A.R."/>
        </authorList>
    </citation>
    <scope>NUCLEOTIDE SEQUENCE [LARGE SCALE GENOMIC DNA]</scope>
    <source>
        <strain evidence="2">cv. Chardonnay</strain>
        <tissue evidence="1">Leaf</tissue>
    </source>
</reference>
<dbReference type="Proteomes" id="UP000288805">
    <property type="component" value="Unassembled WGS sequence"/>
</dbReference>
<name>A0A438IC47_VITVI</name>
<accession>A0A438IC47</accession>
<gene>
    <name evidence="1" type="ORF">CK203_034757</name>
</gene>
<proteinExistence type="predicted"/>
<sequence>MDFHPWASRAITVVSFRLLEPSLSSRFPSHPCHLIQASRAITIVSFGLPEPSLSSRLGFPSHPCHLIQASRAITIVSFELLELSLSSRLGFQSHHCRLIQASRAITIVSFGLPEPSLSLAFRVSFLAWLPEPSFFLSLVFRVGLVIQSHNSWRPYPLALRILPSWFYIVLRFFSLRYLVLIAYSSRSPHRVVPFGRILARTPGWFDRYSSLTLIS</sequence>
<protein>
    <submittedName>
        <fullName evidence="1">Uncharacterized protein</fullName>
    </submittedName>
</protein>
<evidence type="ECO:0000313" key="1">
    <source>
        <dbReference type="EMBL" id="RVW94272.1"/>
    </source>
</evidence>
<dbReference type="AlphaFoldDB" id="A0A438IC47"/>
<organism evidence="1 2">
    <name type="scientific">Vitis vinifera</name>
    <name type="common">Grape</name>
    <dbReference type="NCBI Taxonomy" id="29760"/>
    <lineage>
        <taxon>Eukaryota</taxon>
        <taxon>Viridiplantae</taxon>
        <taxon>Streptophyta</taxon>
        <taxon>Embryophyta</taxon>
        <taxon>Tracheophyta</taxon>
        <taxon>Spermatophyta</taxon>
        <taxon>Magnoliopsida</taxon>
        <taxon>eudicotyledons</taxon>
        <taxon>Gunneridae</taxon>
        <taxon>Pentapetalae</taxon>
        <taxon>rosids</taxon>
        <taxon>Vitales</taxon>
        <taxon>Vitaceae</taxon>
        <taxon>Viteae</taxon>
        <taxon>Vitis</taxon>
    </lineage>
</organism>
<dbReference type="EMBL" id="QGNW01000123">
    <property type="protein sequence ID" value="RVW94272.1"/>
    <property type="molecule type" value="Genomic_DNA"/>
</dbReference>